<evidence type="ECO:0000313" key="1">
    <source>
        <dbReference type="EMBL" id="PON81352.1"/>
    </source>
</evidence>
<dbReference type="EMBL" id="JXTC01000219">
    <property type="protein sequence ID" value="PON81352.1"/>
    <property type="molecule type" value="Genomic_DNA"/>
</dbReference>
<comment type="caution">
    <text evidence="1">The sequence shown here is derived from an EMBL/GenBank/DDBJ whole genome shotgun (WGS) entry which is preliminary data.</text>
</comment>
<gene>
    <name evidence="1" type="ORF">TorRG33x02_228800</name>
</gene>
<dbReference type="AlphaFoldDB" id="A0A2P5E721"/>
<dbReference type="InParanoid" id="A0A2P5E721"/>
<protein>
    <submittedName>
        <fullName evidence="1">Uncharacterized protein</fullName>
    </submittedName>
</protein>
<dbReference type="Proteomes" id="UP000237000">
    <property type="component" value="Unassembled WGS sequence"/>
</dbReference>
<organism evidence="1 2">
    <name type="scientific">Trema orientale</name>
    <name type="common">Charcoal tree</name>
    <name type="synonym">Celtis orientalis</name>
    <dbReference type="NCBI Taxonomy" id="63057"/>
    <lineage>
        <taxon>Eukaryota</taxon>
        <taxon>Viridiplantae</taxon>
        <taxon>Streptophyta</taxon>
        <taxon>Embryophyta</taxon>
        <taxon>Tracheophyta</taxon>
        <taxon>Spermatophyta</taxon>
        <taxon>Magnoliopsida</taxon>
        <taxon>eudicotyledons</taxon>
        <taxon>Gunneridae</taxon>
        <taxon>Pentapetalae</taxon>
        <taxon>rosids</taxon>
        <taxon>fabids</taxon>
        <taxon>Rosales</taxon>
        <taxon>Cannabaceae</taxon>
        <taxon>Trema</taxon>
    </lineage>
</organism>
<proteinExistence type="predicted"/>
<accession>A0A2P5E721</accession>
<keyword evidence="2" id="KW-1185">Reference proteome</keyword>
<sequence>GVAARVLGGKEGGVLGWISPSPLILGCIDFTSS</sequence>
<name>A0A2P5E721_TREOI</name>
<reference evidence="2" key="1">
    <citation type="submission" date="2016-06" db="EMBL/GenBank/DDBJ databases">
        <title>Parallel loss of symbiosis genes in relatives of nitrogen-fixing non-legume Parasponia.</title>
        <authorList>
            <person name="Van Velzen R."/>
            <person name="Holmer R."/>
            <person name="Bu F."/>
            <person name="Rutten L."/>
            <person name="Van Zeijl A."/>
            <person name="Liu W."/>
            <person name="Santuari L."/>
            <person name="Cao Q."/>
            <person name="Sharma T."/>
            <person name="Shen D."/>
            <person name="Roswanjaya Y."/>
            <person name="Wardhani T."/>
            <person name="Kalhor M.S."/>
            <person name="Jansen J."/>
            <person name="Van den Hoogen J."/>
            <person name="Gungor B."/>
            <person name="Hartog M."/>
            <person name="Hontelez J."/>
            <person name="Verver J."/>
            <person name="Yang W.-C."/>
            <person name="Schijlen E."/>
            <person name="Repin R."/>
            <person name="Schilthuizen M."/>
            <person name="Schranz E."/>
            <person name="Heidstra R."/>
            <person name="Miyata K."/>
            <person name="Fedorova E."/>
            <person name="Kohlen W."/>
            <person name="Bisseling T."/>
            <person name="Smit S."/>
            <person name="Geurts R."/>
        </authorList>
    </citation>
    <scope>NUCLEOTIDE SEQUENCE [LARGE SCALE GENOMIC DNA]</scope>
    <source>
        <strain evidence="2">cv. RG33-2</strain>
    </source>
</reference>
<dbReference type="OrthoDB" id="10427843at2759"/>
<feature type="non-terminal residue" evidence="1">
    <location>
        <position position="1"/>
    </location>
</feature>
<evidence type="ECO:0000313" key="2">
    <source>
        <dbReference type="Proteomes" id="UP000237000"/>
    </source>
</evidence>